<dbReference type="PANTHER" id="PTHR30168:SF0">
    <property type="entry name" value="INNER MEMBRANE PROTEIN"/>
    <property type="match status" value="1"/>
</dbReference>
<dbReference type="GO" id="GO:0008237">
    <property type="term" value="F:metallopeptidase activity"/>
    <property type="evidence" value="ECO:0007669"/>
    <property type="project" value="UniProtKB-KW"/>
</dbReference>
<dbReference type="GO" id="GO:0006508">
    <property type="term" value="P:proteolysis"/>
    <property type="evidence" value="ECO:0007669"/>
    <property type="project" value="UniProtKB-KW"/>
</dbReference>
<keyword evidence="6" id="KW-0482">Metalloprotease</keyword>
<feature type="region of interest" description="Disordered" evidence="5">
    <location>
        <begin position="52"/>
        <end position="83"/>
    </location>
</feature>
<accession>A0A841EDL0</accession>
<gene>
    <name evidence="6" type="ORF">HNR25_002884</name>
</gene>
<dbReference type="Proteomes" id="UP000578077">
    <property type="component" value="Unassembled WGS sequence"/>
</dbReference>
<evidence type="ECO:0000256" key="1">
    <source>
        <dbReference type="ARBA" id="ARBA00004167"/>
    </source>
</evidence>
<keyword evidence="7" id="KW-1185">Reference proteome</keyword>
<evidence type="ECO:0000256" key="3">
    <source>
        <dbReference type="ARBA" id="ARBA00022989"/>
    </source>
</evidence>
<sequence length="316" mass="33620">MGAFTGRPPSGRNGGGTADRRAALCSALAALLLGLTLLAVVAVDDTGRFGSDPAPASGRSDPDLAATPDPSADARPTGRSALVDNPVYTTGRLMPLPCPAPHLDVDTPSSMERFLDAVTDCLDDAWKRQFEEAGIPFEPPQRVYWSEGGSSPCRDYPSAAGAFYCRADTSIYIGTGDVVEKWGGSEESAVYASLLAHEYGHHVQGESGLLEYYHDRRADEDSRVARNAWTRKSELQANCFAGAFLGAVEVSYPLDGHDIDAVLDDAAATADRADAPAEDRTHGSAENSVLWMEHGLEQQSPGACNTWSVEDDSVVQ</sequence>
<keyword evidence="4" id="KW-0472">Membrane</keyword>
<dbReference type="InterPro" id="IPR007343">
    <property type="entry name" value="Uncharacterised_pept_Zn_put"/>
</dbReference>
<comment type="caution">
    <text evidence="6">The sequence shown here is derived from an EMBL/GenBank/DDBJ whole genome shotgun (WGS) entry which is preliminary data.</text>
</comment>
<evidence type="ECO:0000256" key="2">
    <source>
        <dbReference type="ARBA" id="ARBA00022692"/>
    </source>
</evidence>
<dbReference type="AlphaFoldDB" id="A0A841EDL0"/>
<evidence type="ECO:0000256" key="5">
    <source>
        <dbReference type="SAM" id="MobiDB-lite"/>
    </source>
</evidence>
<protein>
    <submittedName>
        <fullName evidence="6">Putative metalloprotease</fullName>
    </submittedName>
</protein>
<keyword evidence="6" id="KW-0378">Hydrolase</keyword>
<evidence type="ECO:0000313" key="7">
    <source>
        <dbReference type="Proteomes" id="UP000578077"/>
    </source>
</evidence>
<comment type="subcellular location">
    <subcellularLocation>
        <location evidence="1">Membrane</location>
        <topology evidence="1">Single-pass membrane protein</topology>
    </subcellularLocation>
</comment>
<evidence type="ECO:0000256" key="4">
    <source>
        <dbReference type="ARBA" id="ARBA00023136"/>
    </source>
</evidence>
<dbReference type="GO" id="GO:0016020">
    <property type="term" value="C:membrane"/>
    <property type="evidence" value="ECO:0007669"/>
    <property type="project" value="UniProtKB-SubCell"/>
</dbReference>
<proteinExistence type="predicted"/>
<keyword evidence="6" id="KW-0645">Protease</keyword>
<keyword evidence="2" id="KW-0812">Transmembrane</keyword>
<organism evidence="6 7">
    <name type="scientific">Streptomonospora salina</name>
    <dbReference type="NCBI Taxonomy" id="104205"/>
    <lineage>
        <taxon>Bacteria</taxon>
        <taxon>Bacillati</taxon>
        <taxon>Actinomycetota</taxon>
        <taxon>Actinomycetes</taxon>
        <taxon>Streptosporangiales</taxon>
        <taxon>Nocardiopsidaceae</taxon>
        <taxon>Streptomonospora</taxon>
    </lineage>
</organism>
<dbReference type="PANTHER" id="PTHR30168">
    <property type="entry name" value="PUTATIVE MEMBRANE PROTEIN YPFJ"/>
    <property type="match status" value="1"/>
</dbReference>
<dbReference type="Pfam" id="PF04228">
    <property type="entry name" value="Zn_peptidase"/>
    <property type="match status" value="1"/>
</dbReference>
<evidence type="ECO:0000313" key="6">
    <source>
        <dbReference type="EMBL" id="MBB5999133.1"/>
    </source>
</evidence>
<keyword evidence="3" id="KW-1133">Transmembrane helix</keyword>
<name>A0A841EDL0_9ACTN</name>
<dbReference type="EMBL" id="JACHLY010000001">
    <property type="protein sequence ID" value="MBB5999133.1"/>
    <property type="molecule type" value="Genomic_DNA"/>
</dbReference>
<dbReference type="RefSeq" id="WP_184635851.1">
    <property type="nucleotide sequence ID" value="NZ_BAABKT010000010.1"/>
</dbReference>
<reference evidence="6 7" key="1">
    <citation type="submission" date="2020-08" db="EMBL/GenBank/DDBJ databases">
        <title>Sequencing the genomes of 1000 actinobacteria strains.</title>
        <authorList>
            <person name="Klenk H.-P."/>
        </authorList>
    </citation>
    <scope>NUCLEOTIDE SEQUENCE [LARGE SCALE GENOMIC DNA]</scope>
    <source>
        <strain evidence="6 7">DSM 44593</strain>
    </source>
</reference>